<protein>
    <submittedName>
        <fullName evidence="1">Uncharacterized protein</fullName>
    </submittedName>
</protein>
<organism evidence="1 2">
    <name type="scientific">Pseudomonas juntendi</name>
    <dbReference type="NCBI Taxonomy" id="2666183"/>
    <lineage>
        <taxon>Bacteria</taxon>
        <taxon>Pseudomonadati</taxon>
        <taxon>Pseudomonadota</taxon>
        <taxon>Gammaproteobacteria</taxon>
        <taxon>Pseudomonadales</taxon>
        <taxon>Pseudomonadaceae</taxon>
        <taxon>Pseudomonas</taxon>
    </lineage>
</organism>
<comment type="caution">
    <text evidence="1">The sequence shown here is derived from an EMBL/GenBank/DDBJ whole genome shotgun (WGS) entry which is preliminary data.</text>
</comment>
<reference evidence="1 2" key="1">
    <citation type="submission" date="2022-09" db="EMBL/GenBank/DDBJ databases">
        <title>Intensive care unit water sources are persistently colonized with multi-drug resistant bacteria and are the site of extensive horizontal gene transfer of antibiotic resistance genes.</title>
        <authorList>
            <person name="Diorio-Toth L."/>
        </authorList>
    </citation>
    <scope>NUCLEOTIDE SEQUENCE [LARGE SCALE GENOMIC DNA]</scope>
    <source>
        <strain evidence="1 2">GD03901</strain>
    </source>
</reference>
<dbReference type="RefSeq" id="WP_280070096.1">
    <property type="nucleotide sequence ID" value="NZ_JAOCBV010000001.1"/>
</dbReference>
<gene>
    <name evidence="1" type="ORF">N5C70_18410</name>
</gene>
<dbReference type="EMBL" id="JAOCBV010000001">
    <property type="protein sequence ID" value="MDH0758666.1"/>
    <property type="molecule type" value="Genomic_DNA"/>
</dbReference>
<name>A0ABD4YGM7_9PSED</name>
<sequence length="429" mass="49466">MTKPTKKMQNNLTLKKNSGGCIAAQANASKTPALVETNSPERTSGASDLRYWEQEVKKLRDLATEERARFDQTCHSLLTQLHATQEQLEALWNKHDITSHERDHFKELFFYTLSKNLNFWLYKSLSINLTKNKERLEVDIHLKDTYISDERFEELRFKLIVVNGTAGLVFPPARPSEPTMIKNWTHDQLSKHEFCCLPAQGSSFENANYNTASLGTTDWLRVQDLFKKLDYYFENNSDTIPLSNNICEQFSAALKNTNNTLRNWPKILRYDQISLEESTDFDNYNALDISLKNALINDKVIDELRYTIATTYSSRELPHEHPRLEFPESCKGLVDNWYAETQDDRGARLELRFAHPNAMDIEVWHKLSTKDQILVATLLSGAERQLSELEIKPELSGLETAAWHEVAKTMRKALGDYTLNSKRGKGLRI</sequence>
<evidence type="ECO:0000313" key="2">
    <source>
        <dbReference type="Proteomes" id="UP001160152"/>
    </source>
</evidence>
<proteinExistence type="predicted"/>
<dbReference type="AlphaFoldDB" id="A0ABD4YGM7"/>
<evidence type="ECO:0000313" key="1">
    <source>
        <dbReference type="EMBL" id="MDH0758666.1"/>
    </source>
</evidence>
<accession>A0ABD4YGM7</accession>
<dbReference type="Proteomes" id="UP001160152">
    <property type="component" value="Unassembled WGS sequence"/>
</dbReference>